<protein>
    <submittedName>
        <fullName evidence="1">Uncharacterized protein</fullName>
    </submittedName>
</protein>
<dbReference type="AlphaFoldDB" id="A0A2S3R7T9"/>
<evidence type="ECO:0000313" key="2">
    <source>
        <dbReference type="Proteomes" id="UP000237466"/>
    </source>
</evidence>
<accession>A0A2S3R7T9</accession>
<evidence type="ECO:0000313" key="1">
    <source>
        <dbReference type="EMBL" id="POB49736.1"/>
    </source>
</evidence>
<name>A0A2S3R7T9_VIBVL</name>
<gene>
    <name evidence="1" type="ORF">CRN52_03105</name>
</gene>
<reference evidence="1 2" key="1">
    <citation type="journal article" date="2018" name="Front. Microbiol.">
        <title>Phylogeny of Vibrio vulnificus from the Analysis of the Core-Genome: Implications for Intra-Species Taxonomy.</title>
        <authorList>
            <person name="Roig F.J."/>
            <person name="Gonzalez-Candelas F."/>
            <person name="Sanjuan E."/>
            <person name="Fouz B."/>
            <person name="Feil E.J."/>
            <person name="Llorens C."/>
            <person name="Baker-Austin C."/>
            <person name="Oliver J.D."/>
            <person name="Danin-Poleg Y."/>
            <person name="Gibas C.J."/>
            <person name="Kashi Y."/>
            <person name="Gulig P.A."/>
            <person name="Morrison S.S."/>
            <person name="Amaro C."/>
        </authorList>
    </citation>
    <scope>NUCLEOTIDE SEQUENCE [LARGE SCALE GENOMIC DNA]</scope>
    <source>
        <strain evidence="1 2">CECT4608</strain>
    </source>
</reference>
<dbReference type="EMBL" id="PDGH01000027">
    <property type="protein sequence ID" value="POB49736.1"/>
    <property type="molecule type" value="Genomic_DNA"/>
</dbReference>
<dbReference type="Proteomes" id="UP000237466">
    <property type="component" value="Unassembled WGS sequence"/>
</dbReference>
<comment type="caution">
    <text evidence="1">The sequence shown here is derived from an EMBL/GenBank/DDBJ whole genome shotgun (WGS) entry which is preliminary data.</text>
</comment>
<proteinExistence type="predicted"/>
<organism evidence="1 2">
    <name type="scientific">Vibrio vulnificus</name>
    <dbReference type="NCBI Taxonomy" id="672"/>
    <lineage>
        <taxon>Bacteria</taxon>
        <taxon>Pseudomonadati</taxon>
        <taxon>Pseudomonadota</taxon>
        <taxon>Gammaproteobacteria</taxon>
        <taxon>Vibrionales</taxon>
        <taxon>Vibrionaceae</taxon>
        <taxon>Vibrio</taxon>
    </lineage>
</organism>
<sequence length="80" mass="9235">MVNIGNTTNNSLDSLDQELVKLGVPKNYYSLGREKNERMCVIEEKGVWLVYYFERGSREGLQTFSDFSSMKTYLLGELTK</sequence>